<keyword evidence="2 4" id="KW-0328">Glycosyltransferase</keyword>
<gene>
    <name evidence="5" type="ORF">BVC80_8935g12</name>
</gene>
<dbReference type="Gene3D" id="3.40.50.2000">
    <property type="entry name" value="Glycogen Phosphorylase B"/>
    <property type="match status" value="1"/>
</dbReference>
<dbReference type="PANTHER" id="PTHR48048">
    <property type="entry name" value="GLYCOSYLTRANSFERASE"/>
    <property type="match status" value="1"/>
</dbReference>
<comment type="caution">
    <text evidence="5">The sequence shown here is derived from an EMBL/GenBank/DDBJ whole genome shotgun (WGS) entry which is preliminary data.</text>
</comment>
<keyword evidence="3 4" id="KW-0808">Transferase</keyword>
<dbReference type="PROSITE" id="PS00018">
    <property type="entry name" value="EF_HAND_1"/>
    <property type="match status" value="1"/>
</dbReference>
<dbReference type="CDD" id="cd03784">
    <property type="entry name" value="GT1_Gtf-like"/>
    <property type="match status" value="1"/>
</dbReference>
<evidence type="ECO:0000256" key="1">
    <source>
        <dbReference type="ARBA" id="ARBA00009995"/>
    </source>
</evidence>
<sequence>MPDGFLVRTKDRGLVLKSWAPQVSILNHKSVGGFVTHCGWNSILEAVCAGIPMVAWPLYAEQRLNKMLLVEEMKLALSIDESKGGFVSAAELEKRVKGLMDSEEGKALRENILMMSEAAKAAIGEGGSSHGTLKELTKSWK</sequence>
<dbReference type="Proteomes" id="UP000195402">
    <property type="component" value="Unassembled WGS sequence"/>
</dbReference>
<protein>
    <submittedName>
        <fullName evidence="5">UDP-glucuronosyl/UDP-glucosyltransferase</fullName>
    </submittedName>
</protein>
<evidence type="ECO:0000313" key="6">
    <source>
        <dbReference type="Proteomes" id="UP000195402"/>
    </source>
</evidence>
<comment type="similarity">
    <text evidence="1 4">Belongs to the UDP-glycosyltransferase family.</text>
</comment>
<dbReference type="FunFam" id="3.40.50.2000:FF:000056">
    <property type="entry name" value="Glycosyltransferase"/>
    <property type="match status" value="1"/>
</dbReference>
<evidence type="ECO:0000256" key="4">
    <source>
        <dbReference type="RuleBase" id="RU003718"/>
    </source>
</evidence>
<evidence type="ECO:0000313" key="5">
    <source>
        <dbReference type="EMBL" id="OVA18915.1"/>
    </source>
</evidence>
<dbReference type="GO" id="GO:0035251">
    <property type="term" value="F:UDP-glucosyltransferase activity"/>
    <property type="evidence" value="ECO:0007669"/>
    <property type="project" value="InterPro"/>
</dbReference>
<dbReference type="OMA" id="EQRMNRF"/>
<evidence type="ECO:0000256" key="2">
    <source>
        <dbReference type="ARBA" id="ARBA00022676"/>
    </source>
</evidence>
<dbReference type="Pfam" id="PF00201">
    <property type="entry name" value="UDPGT"/>
    <property type="match status" value="1"/>
</dbReference>
<reference evidence="5 6" key="1">
    <citation type="journal article" date="2017" name="Mol. Plant">
        <title>The Genome of Medicinal Plant Macleaya cordata Provides New Insights into Benzylisoquinoline Alkaloids Metabolism.</title>
        <authorList>
            <person name="Liu X."/>
            <person name="Liu Y."/>
            <person name="Huang P."/>
            <person name="Ma Y."/>
            <person name="Qing Z."/>
            <person name="Tang Q."/>
            <person name="Cao H."/>
            <person name="Cheng P."/>
            <person name="Zheng Y."/>
            <person name="Yuan Z."/>
            <person name="Zhou Y."/>
            <person name="Liu J."/>
            <person name="Tang Z."/>
            <person name="Zhuo Y."/>
            <person name="Zhang Y."/>
            <person name="Yu L."/>
            <person name="Huang J."/>
            <person name="Yang P."/>
            <person name="Peng Q."/>
            <person name="Zhang J."/>
            <person name="Jiang W."/>
            <person name="Zhang Z."/>
            <person name="Lin K."/>
            <person name="Ro D.K."/>
            <person name="Chen X."/>
            <person name="Xiong X."/>
            <person name="Shang Y."/>
            <person name="Huang S."/>
            <person name="Zeng J."/>
        </authorList>
    </citation>
    <scope>NUCLEOTIDE SEQUENCE [LARGE SCALE GENOMIC DNA]</scope>
    <source>
        <strain evidence="6">cv. BLH2017</strain>
        <tissue evidence="5">Root</tissue>
    </source>
</reference>
<dbReference type="InterPro" id="IPR002213">
    <property type="entry name" value="UDP_glucos_trans"/>
</dbReference>
<dbReference type="InterPro" id="IPR018247">
    <property type="entry name" value="EF_Hand_1_Ca_BS"/>
</dbReference>
<dbReference type="InParanoid" id="A0A200R889"/>
<dbReference type="SUPFAM" id="SSF53756">
    <property type="entry name" value="UDP-Glycosyltransferase/glycogen phosphorylase"/>
    <property type="match status" value="1"/>
</dbReference>
<dbReference type="AlphaFoldDB" id="A0A200R889"/>
<dbReference type="EMBL" id="MVGT01000349">
    <property type="protein sequence ID" value="OVA18915.1"/>
    <property type="molecule type" value="Genomic_DNA"/>
</dbReference>
<name>A0A200R889_MACCD</name>
<proteinExistence type="inferred from homology"/>
<organism evidence="5 6">
    <name type="scientific">Macleaya cordata</name>
    <name type="common">Five-seeded plume-poppy</name>
    <name type="synonym">Bocconia cordata</name>
    <dbReference type="NCBI Taxonomy" id="56857"/>
    <lineage>
        <taxon>Eukaryota</taxon>
        <taxon>Viridiplantae</taxon>
        <taxon>Streptophyta</taxon>
        <taxon>Embryophyta</taxon>
        <taxon>Tracheophyta</taxon>
        <taxon>Spermatophyta</taxon>
        <taxon>Magnoliopsida</taxon>
        <taxon>Ranunculales</taxon>
        <taxon>Papaveraceae</taxon>
        <taxon>Papaveroideae</taxon>
        <taxon>Macleaya</taxon>
    </lineage>
</organism>
<dbReference type="PANTHER" id="PTHR48048:SF30">
    <property type="entry name" value="GLYCOSYLTRANSFERASE"/>
    <property type="match status" value="1"/>
</dbReference>
<evidence type="ECO:0000256" key="3">
    <source>
        <dbReference type="ARBA" id="ARBA00022679"/>
    </source>
</evidence>
<accession>A0A200R889</accession>
<dbReference type="PROSITE" id="PS00375">
    <property type="entry name" value="UDPGT"/>
    <property type="match status" value="1"/>
</dbReference>
<keyword evidence="6" id="KW-1185">Reference proteome</keyword>
<dbReference type="InterPro" id="IPR035595">
    <property type="entry name" value="UDP_glycos_trans_CS"/>
</dbReference>
<dbReference type="OrthoDB" id="5835829at2759"/>
<dbReference type="InterPro" id="IPR050481">
    <property type="entry name" value="UDP-glycosyltransf_plant"/>
</dbReference>